<reference evidence="2 3" key="1">
    <citation type="journal article" date="2010" name="Stand. Genomic Sci.">
        <title>Complete genome sequence of Spirosoma linguale type strain (1).</title>
        <authorList>
            <person name="Lail K."/>
            <person name="Sikorski J."/>
            <person name="Saunders E."/>
            <person name="Lapidus A."/>
            <person name="Glavina Del Rio T."/>
            <person name="Copeland A."/>
            <person name="Tice H."/>
            <person name="Cheng J.-F."/>
            <person name="Lucas S."/>
            <person name="Nolan M."/>
            <person name="Bruce D."/>
            <person name="Goodwin L."/>
            <person name="Pitluck S."/>
            <person name="Ivanova N."/>
            <person name="Mavromatis K."/>
            <person name="Ovchinnikova G."/>
            <person name="Pati A."/>
            <person name="Chen A."/>
            <person name="Palaniappan K."/>
            <person name="Land M."/>
            <person name="Hauser L."/>
            <person name="Chang Y.-J."/>
            <person name="Jeffries C.D."/>
            <person name="Chain P."/>
            <person name="Brettin T."/>
            <person name="Detter J.C."/>
            <person name="Schuetze A."/>
            <person name="Rohde M."/>
            <person name="Tindall B.J."/>
            <person name="Goeker M."/>
            <person name="Bristow J."/>
            <person name="Eisen J.A."/>
            <person name="Markowitz V."/>
            <person name="Hugenholtz P."/>
            <person name="Kyrpides N.C."/>
            <person name="Klenk H.-P."/>
            <person name="Chen F."/>
        </authorList>
    </citation>
    <scope>NUCLEOTIDE SEQUENCE [LARGE SCALE GENOMIC DNA]</scope>
    <source>
        <strain evidence="3">ATCC 33905 / DSM 74 / LMG 10896 / Claus 1</strain>
    </source>
</reference>
<gene>
    <name evidence="2" type="ordered locus">Slin_0552</name>
</gene>
<proteinExistence type="predicted"/>
<evidence type="ECO:0000313" key="2">
    <source>
        <dbReference type="EMBL" id="ADB36616.1"/>
    </source>
</evidence>
<dbReference type="AlphaFoldDB" id="D2QFD9"/>
<feature type="transmembrane region" description="Helical" evidence="1">
    <location>
        <begin position="9"/>
        <end position="30"/>
    </location>
</feature>
<dbReference type="KEGG" id="sli:Slin_0552"/>
<keyword evidence="1" id="KW-0472">Membrane</keyword>
<dbReference type="Proteomes" id="UP000002028">
    <property type="component" value="Chromosome"/>
</dbReference>
<keyword evidence="3" id="KW-1185">Reference proteome</keyword>
<dbReference type="HOGENOM" id="CLU_3398547_0_0_10"/>
<protein>
    <submittedName>
        <fullName evidence="2">Uncharacterized protein</fullName>
    </submittedName>
</protein>
<dbReference type="EMBL" id="CP001769">
    <property type="protein sequence ID" value="ADB36616.1"/>
    <property type="molecule type" value="Genomic_DNA"/>
</dbReference>
<accession>D2QFD9</accession>
<evidence type="ECO:0000313" key="3">
    <source>
        <dbReference type="Proteomes" id="UP000002028"/>
    </source>
</evidence>
<dbReference type="STRING" id="504472.Slin_0552"/>
<evidence type="ECO:0000256" key="1">
    <source>
        <dbReference type="SAM" id="Phobius"/>
    </source>
</evidence>
<organism evidence="2 3">
    <name type="scientific">Spirosoma linguale (strain ATCC 33905 / DSM 74 / LMG 10896 / Claus 1)</name>
    <dbReference type="NCBI Taxonomy" id="504472"/>
    <lineage>
        <taxon>Bacteria</taxon>
        <taxon>Pseudomonadati</taxon>
        <taxon>Bacteroidota</taxon>
        <taxon>Cytophagia</taxon>
        <taxon>Cytophagales</taxon>
        <taxon>Cytophagaceae</taxon>
        <taxon>Spirosoma</taxon>
    </lineage>
</organism>
<name>D2QFD9_SPILD</name>
<keyword evidence="1" id="KW-1133">Transmembrane helix</keyword>
<keyword evidence="1" id="KW-0812">Transmembrane</keyword>
<sequence>MRKVKNRYIIAEIGAVVLIVTLLVYMLSIIL</sequence>